<evidence type="ECO:0000256" key="3">
    <source>
        <dbReference type="ARBA" id="ARBA00022448"/>
    </source>
</evidence>
<evidence type="ECO:0000256" key="9">
    <source>
        <dbReference type="RuleBase" id="RU363032"/>
    </source>
</evidence>
<comment type="subcellular location">
    <subcellularLocation>
        <location evidence="1 9">Cell membrane</location>
        <topology evidence="1 9">Multi-pass membrane protein</topology>
    </subcellularLocation>
</comment>
<name>A0A7C0U6T3_9BACT</name>
<dbReference type="Pfam" id="PF00528">
    <property type="entry name" value="BPD_transp_1"/>
    <property type="match status" value="1"/>
</dbReference>
<dbReference type="GO" id="GO:0005886">
    <property type="term" value="C:plasma membrane"/>
    <property type="evidence" value="ECO:0007669"/>
    <property type="project" value="UniProtKB-SubCell"/>
</dbReference>
<evidence type="ECO:0000313" key="12">
    <source>
        <dbReference type="EMBL" id="HDD52973.1"/>
    </source>
</evidence>
<evidence type="ECO:0000256" key="5">
    <source>
        <dbReference type="ARBA" id="ARBA00022592"/>
    </source>
</evidence>
<evidence type="ECO:0000256" key="1">
    <source>
        <dbReference type="ARBA" id="ARBA00004651"/>
    </source>
</evidence>
<dbReference type="Proteomes" id="UP000885690">
    <property type="component" value="Unassembled WGS sequence"/>
</dbReference>
<evidence type="ECO:0000256" key="10">
    <source>
        <dbReference type="RuleBase" id="RU363054"/>
    </source>
</evidence>
<reference evidence="12" key="1">
    <citation type="journal article" date="2020" name="mSystems">
        <title>Genome- and Community-Level Interaction Insights into Carbon Utilization and Element Cycling Functions of Hydrothermarchaeota in Hydrothermal Sediment.</title>
        <authorList>
            <person name="Zhou Z."/>
            <person name="Liu Y."/>
            <person name="Xu W."/>
            <person name="Pan J."/>
            <person name="Luo Z.H."/>
            <person name="Li M."/>
        </authorList>
    </citation>
    <scope>NUCLEOTIDE SEQUENCE [LARGE SCALE GENOMIC DNA]</scope>
    <source>
        <strain evidence="12">HyVt-115</strain>
    </source>
</reference>
<comment type="function">
    <text evidence="10">Part of the binding-protein-dependent transport system for phosphate; probably responsible for the translocation of the substrate across the membrane.</text>
</comment>
<feature type="transmembrane region" description="Helical" evidence="9">
    <location>
        <begin position="21"/>
        <end position="48"/>
    </location>
</feature>
<dbReference type="InterPro" id="IPR035906">
    <property type="entry name" value="MetI-like_sf"/>
</dbReference>
<dbReference type="CDD" id="cd06261">
    <property type="entry name" value="TM_PBP2"/>
    <property type="match status" value="1"/>
</dbReference>
<gene>
    <name evidence="12" type="primary">pstC</name>
    <name evidence="12" type="ORF">ENF32_02750</name>
</gene>
<feature type="transmembrane region" description="Helical" evidence="9">
    <location>
        <begin position="68"/>
        <end position="100"/>
    </location>
</feature>
<keyword evidence="8 9" id="KW-0472">Membrane</keyword>
<keyword evidence="7 9" id="KW-1133">Transmembrane helix</keyword>
<keyword evidence="4 10" id="KW-1003">Cell membrane</keyword>
<dbReference type="PROSITE" id="PS50928">
    <property type="entry name" value="ABC_TM1"/>
    <property type="match status" value="1"/>
</dbReference>
<dbReference type="PANTHER" id="PTHR30425">
    <property type="entry name" value="PHOSPHATE TRANSPORT SYSTEM PERMEASE PROTEIN PST"/>
    <property type="match status" value="1"/>
</dbReference>
<keyword evidence="5 10" id="KW-0592">Phosphate transport</keyword>
<comment type="similarity">
    <text evidence="2 10">Belongs to the binding-protein-dependent transport system permease family. CysTW subfamily.</text>
</comment>
<dbReference type="PANTHER" id="PTHR30425:SF1">
    <property type="entry name" value="PHOSPHATE TRANSPORT SYSTEM PERMEASE PROTEIN PSTC"/>
    <property type="match status" value="1"/>
</dbReference>
<dbReference type="NCBIfam" id="TIGR02138">
    <property type="entry name" value="phosphate_pstC"/>
    <property type="match status" value="1"/>
</dbReference>
<keyword evidence="6 9" id="KW-0812">Transmembrane</keyword>
<protein>
    <recommendedName>
        <fullName evidence="10">Phosphate transport system permease protein</fullName>
    </recommendedName>
</protein>
<evidence type="ECO:0000256" key="8">
    <source>
        <dbReference type="ARBA" id="ARBA00023136"/>
    </source>
</evidence>
<dbReference type="EMBL" id="DQWS01000106">
    <property type="protein sequence ID" value="HDD52973.1"/>
    <property type="molecule type" value="Genomic_DNA"/>
</dbReference>
<dbReference type="GO" id="GO:0006817">
    <property type="term" value="P:phosphate ion transport"/>
    <property type="evidence" value="ECO:0007669"/>
    <property type="project" value="UniProtKB-KW"/>
</dbReference>
<keyword evidence="3 9" id="KW-0813">Transport</keyword>
<dbReference type="SUPFAM" id="SSF161098">
    <property type="entry name" value="MetI-like"/>
    <property type="match status" value="1"/>
</dbReference>
<sequence length="302" mass="32703">MSKRKEKALEAAKGDQLFEILSRLFALLVLTIALGGFVTLTVLSWPSIKTFGLSFMWTKTWDPVAGKFGALPFVVGTLVTSFLALLISTPFSLGTALFLAEYAPKSLKGIMGFTVELLAAIPSVIYGLWGIFFLVPLVRKMEIALSLPPYGVGAFTASLILAIMILPYATSVTEAVVSLVPEELKEGAYALGATRWEVTRYIIIPYARSGIFAGTILALGRALGETMAVTMVIGNRNEILNSIFAPTNTMASVIANEFTEATSRIYLASLVEIGLILFLITLVVNILARWITERLKVQRGGV</sequence>
<feature type="transmembrane region" description="Helical" evidence="9">
    <location>
        <begin position="201"/>
        <end position="223"/>
    </location>
</feature>
<dbReference type="Gene3D" id="1.10.3720.10">
    <property type="entry name" value="MetI-like"/>
    <property type="match status" value="1"/>
</dbReference>
<evidence type="ECO:0000259" key="11">
    <source>
        <dbReference type="PROSITE" id="PS50928"/>
    </source>
</evidence>
<dbReference type="InterPro" id="IPR051124">
    <property type="entry name" value="Phosphate_Transport_Permease"/>
</dbReference>
<evidence type="ECO:0000256" key="6">
    <source>
        <dbReference type="ARBA" id="ARBA00022692"/>
    </source>
</evidence>
<evidence type="ECO:0000256" key="7">
    <source>
        <dbReference type="ARBA" id="ARBA00022989"/>
    </source>
</evidence>
<feature type="transmembrane region" description="Helical" evidence="9">
    <location>
        <begin position="112"/>
        <end position="135"/>
    </location>
</feature>
<dbReference type="AlphaFoldDB" id="A0A7C0U6T3"/>
<proteinExistence type="inferred from homology"/>
<dbReference type="InterPro" id="IPR000515">
    <property type="entry name" value="MetI-like"/>
</dbReference>
<evidence type="ECO:0000256" key="4">
    <source>
        <dbReference type="ARBA" id="ARBA00022475"/>
    </source>
</evidence>
<accession>A0A7C0U6T3</accession>
<organism evidence="12">
    <name type="scientific">Thermosulfidibacter takaii</name>
    <dbReference type="NCBI Taxonomy" id="412593"/>
    <lineage>
        <taxon>Bacteria</taxon>
        <taxon>Pseudomonadati</taxon>
        <taxon>Thermosulfidibacterota</taxon>
        <taxon>Thermosulfidibacteria</taxon>
        <taxon>Thermosulfidibacterales</taxon>
        <taxon>Thermosulfidibacteraceae</taxon>
    </lineage>
</organism>
<comment type="caution">
    <text evidence="12">The sequence shown here is derived from an EMBL/GenBank/DDBJ whole genome shotgun (WGS) entry which is preliminary data.</text>
</comment>
<dbReference type="GO" id="GO:0005315">
    <property type="term" value="F:phosphate transmembrane transporter activity"/>
    <property type="evidence" value="ECO:0007669"/>
    <property type="project" value="InterPro"/>
</dbReference>
<feature type="transmembrane region" description="Helical" evidence="9">
    <location>
        <begin position="265"/>
        <end position="288"/>
    </location>
</feature>
<dbReference type="InterPro" id="IPR011864">
    <property type="entry name" value="Phosphate_PstC"/>
</dbReference>
<evidence type="ECO:0000256" key="2">
    <source>
        <dbReference type="ARBA" id="ARBA00007069"/>
    </source>
</evidence>
<feature type="transmembrane region" description="Helical" evidence="9">
    <location>
        <begin position="155"/>
        <end position="180"/>
    </location>
</feature>
<feature type="domain" description="ABC transmembrane type-1" evidence="11">
    <location>
        <begin position="74"/>
        <end position="288"/>
    </location>
</feature>